<dbReference type="EMBL" id="QEKO01000002">
    <property type="protein sequence ID" value="PVY62583.1"/>
    <property type="molecule type" value="Genomic_DNA"/>
</dbReference>
<feature type="domain" description="HTH lysR-type" evidence="5">
    <location>
        <begin position="10"/>
        <end position="62"/>
    </location>
</feature>
<organism evidence="6 7">
    <name type="scientific">Pusillimonas noertemannii</name>
    <dbReference type="NCBI Taxonomy" id="305977"/>
    <lineage>
        <taxon>Bacteria</taxon>
        <taxon>Pseudomonadati</taxon>
        <taxon>Pseudomonadota</taxon>
        <taxon>Betaproteobacteria</taxon>
        <taxon>Burkholderiales</taxon>
        <taxon>Alcaligenaceae</taxon>
        <taxon>Pusillimonas</taxon>
    </lineage>
</organism>
<dbReference type="FunFam" id="1.10.10.10:FF:000001">
    <property type="entry name" value="LysR family transcriptional regulator"/>
    <property type="match status" value="1"/>
</dbReference>
<dbReference type="InterPro" id="IPR036388">
    <property type="entry name" value="WH-like_DNA-bd_sf"/>
</dbReference>
<evidence type="ECO:0000256" key="1">
    <source>
        <dbReference type="ARBA" id="ARBA00009437"/>
    </source>
</evidence>
<evidence type="ECO:0000256" key="2">
    <source>
        <dbReference type="ARBA" id="ARBA00023015"/>
    </source>
</evidence>
<dbReference type="GO" id="GO:0003700">
    <property type="term" value="F:DNA-binding transcription factor activity"/>
    <property type="evidence" value="ECO:0007669"/>
    <property type="project" value="InterPro"/>
</dbReference>
<dbReference type="Gene3D" id="1.10.10.10">
    <property type="entry name" value="Winged helix-like DNA-binding domain superfamily/Winged helix DNA-binding domain"/>
    <property type="match status" value="1"/>
</dbReference>
<dbReference type="Pfam" id="PF00126">
    <property type="entry name" value="HTH_1"/>
    <property type="match status" value="1"/>
</dbReference>
<dbReference type="PANTHER" id="PTHR30537:SF10">
    <property type="entry name" value="TRANSCRIPTIONAL REGULATOR-RELATED"/>
    <property type="match status" value="1"/>
</dbReference>
<evidence type="ECO:0000313" key="7">
    <source>
        <dbReference type="Proteomes" id="UP000246145"/>
    </source>
</evidence>
<keyword evidence="4" id="KW-0804">Transcription</keyword>
<comment type="caution">
    <text evidence="6">The sequence shown here is derived from an EMBL/GenBank/DDBJ whole genome shotgun (WGS) entry which is preliminary data.</text>
</comment>
<reference evidence="6 7" key="1">
    <citation type="submission" date="2018-04" db="EMBL/GenBank/DDBJ databases">
        <title>Genomic Encyclopedia of Type Strains, Phase IV (KMG-IV): sequencing the most valuable type-strain genomes for metagenomic binning, comparative biology and taxonomic classification.</title>
        <authorList>
            <person name="Goeker M."/>
        </authorList>
    </citation>
    <scope>NUCLEOTIDE SEQUENCE [LARGE SCALE GENOMIC DNA]</scope>
    <source>
        <strain evidence="6 7">DSM 10065</strain>
    </source>
</reference>
<name>A0A2U1CNJ0_9BURK</name>
<dbReference type="InterPro" id="IPR058163">
    <property type="entry name" value="LysR-type_TF_proteobact-type"/>
</dbReference>
<dbReference type="GO" id="GO:0043565">
    <property type="term" value="F:sequence-specific DNA binding"/>
    <property type="evidence" value="ECO:0007669"/>
    <property type="project" value="TreeGrafter"/>
</dbReference>
<dbReference type="InterPro" id="IPR000847">
    <property type="entry name" value="LysR_HTH_N"/>
</dbReference>
<accession>A0A2U1CNJ0</accession>
<keyword evidence="2" id="KW-0805">Transcription regulation</keyword>
<keyword evidence="3" id="KW-0238">DNA-binding</keyword>
<keyword evidence="7" id="KW-1185">Reference proteome</keyword>
<evidence type="ECO:0000256" key="4">
    <source>
        <dbReference type="ARBA" id="ARBA00023163"/>
    </source>
</evidence>
<protein>
    <submittedName>
        <fullName evidence="6">LysR family transcriptional regulator</fullName>
    </submittedName>
</protein>
<dbReference type="PANTHER" id="PTHR30537">
    <property type="entry name" value="HTH-TYPE TRANSCRIPTIONAL REGULATOR"/>
    <property type="match status" value="1"/>
</dbReference>
<comment type="similarity">
    <text evidence="1">Belongs to the LysR transcriptional regulatory family.</text>
</comment>
<dbReference type="SUPFAM" id="SSF53850">
    <property type="entry name" value="Periplasmic binding protein-like II"/>
    <property type="match status" value="1"/>
</dbReference>
<evidence type="ECO:0000259" key="5">
    <source>
        <dbReference type="PROSITE" id="PS50931"/>
    </source>
</evidence>
<dbReference type="PRINTS" id="PR00039">
    <property type="entry name" value="HTHLYSR"/>
</dbReference>
<dbReference type="PROSITE" id="PS50931">
    <property type="entry name" value="HTH_LYSR"/>
    <property type="match status" value="1"/>
</dbReference>
<evidence type="ECO:0000313" key="6">
    <source>
        <dbReference type="EMBL" id="PVY62583.1"/>
    </source>
</evidence>
<dbReference type="Gene3D" id="3.40.190.290">
    <property type="match status" value="1"/>
</dbReference>
<dbReference type="Proteomes" id="UP000246145">
    <property type="component" value="Unassembled WGS sequence"/>
</dbReference>
<dbReference type="GO" id="GO:0006351">
    <property type="term" value="P:DNA-templated transcription"/>
    <property type="evidence" value="ECO:0007669"/>
    <property type="project" value="TreeGrafter"/>
</dbReference>
<dbReference type="SUPFAM" id="SSF46785">
    <property type="entry name" value="Winged helix' DNA-binding domain"/>
    <property type="match status" value="1"/>
</dbReference>
<sequence length="303" mass="34034">MKNHEHWPFLHSFVKVAEAGSFTLAAERLEISKSHLSKQISQLEQNLGTQLLVRTTRKMKLTDEGEQLYLKCTRLFGELEEAVQSAANPDSQLAGHLRVVCPDIIGEQYVARAATEISKLYPQLQVDVQVTMRTIDLIAEGYDIVVRFGDLDDSSLRARQVFALPHVVCASPAYFSEHGVPDSIDQLEAHNCLKSAFEPCVPWHFAVDGKQIEFLPKGSWTSNSGPALVNAALQGVGICRLPEIYLRTHINAGTLVPVLEEFRSNPLPVWMVYPNSRYTPAKVRMFIDYFSDNIERLIRVCPV</sequence>
<dbReference type="InterPro" id="IPR005119">
    <property type="entry name" value="LysR_subst-bd"/>
</dbReference>
<dbReference type="InterPro" id="IPR036390">
    <property type="entry name" value="WH_DNA-bd_sf"/>
</dbReference>
<dbReference type="RefSeq" id="WP_116518445.1">
    <property type="nucleotide sequence ID" value="NZ_JACCEX010000002.1"/>
</dbReference>
<dbReference type="OrthoDB" id="9026421at2"/>
<evidence type="ECO:0000256" key="3">
    <source>
        <dbReference type="ARBA" id="ARBA00023125"/>
    </source>
</evidence>
<dbReference type="CDD" id="cd08422">
    <property type="entry name" value="PBP2_CrgA_like"/>
    <property type="match status" value="1"/>
</dbReference>
<dbReference type="AlphaFoldDB" id="A0A2U1CNJ0"/>
<dbReference type="Pfam" id="PF03466">
    <property type="entry name" value="LysR_substrate"/>
    <property type="match status" value="1"/>
</dbReference>
<proteinExistence type="inferred from homology"/>
<gene>
    <name evidence="6" type="ORF">C7440_2077</name>
</gene>